<feature type="compositionally biased region" description="Basic residues" evidence="7">
    <location>
        <begin position="8"/>
        <end position="23"/>
    </location>
</feature>
<evidence type="ECO:0000256" key="6">
    <source>
        <dbReference type="ARBA" id="ARBA00023136"/>
    </source>
</evidence>
<feature type="transmembrane region" description="Helical" evidence="8">
    <location>
        <begin position="412"/>
        <end position="433"/>
    </location>
</feature>
<evidence type="ECO:0000256" key="7">
    <source>
        <dbReference type="SAM" id="MobiDB-lite"/>
    </source>
</evidence>
<keyword evidence="4 8" id="KW-0812">Transmembrane</keyword>
<dbReference type="PANTHER" id="PTHR43009">
    <property type="entry name" value="HOMOGENTISATE SOLANESYLTRANSFERASE, CHLOROPLASTIC"/>
    <property type="match status" value="1"/>
</dbReference>
<evidence type="ECO:0000256" key="4">
    <source>
        <dbReference type="ARBA" id="ARBA00022692"/>
    </source>
</evidence>
<comment type="subcellular location">
    <subcellularLocation>
        <location evidence="1">Membrane</location>
        <topology evidence="1">Multi-pass membrane protein</topology>
    </subcellularLocation>
</comment>
<evidence type="ECO:0000256" key="3">
    <source>
        <dbReference type="ARBA" id="ARBA00022679"/>
    </source>
</evidence>
<evidence type="ECO:0000313" key="9">
    <source>
        <dbReference type="EMBL" id="KAF8392878.1"/>
    </source>
</evidence>
<organism evidence="9 10">
    <name type="scientific">Tetracentron sinense</name>
    <name type="common">Spur-leaf</name>
    <dbReference type="NCBI Taxonomy" id="13715"/>
    <lineage>
        <taxon>Eukaryota</taxon>
        <taxon>Viridiplantae</taxon>
        <taxon>Streptophyta</taxon>
        <taxon>Embryophyta</taxon>
        <taxon>Tracheophyta</taxon>
        <taxon>Spermatophyta</taxon>
        <taxon>Magnoliopsida</taxon>
        <taxon>Trochodendrales</taxon>
        <taxon>Trochodendraceae</taxon>
        <taxon>Tetracentron</taxon>
    </lineage>
</organism>
<evidence type="ECO:0000256" key="8">
    <source>
        <dbReference type="SAM" id="Phobius"/>
    </source>
</evidence>
<dbReference type="Proteomes" id="UP000655225">
    <property type="component" value="Unassembled WGS sequence"/>
</dbReference>
<feature type="transmembrane region" description="Helical" evidence="8">
    <location>
        <begin position="448"/>
        <end position="468"/>
    </location>
</feature>
<keyword evidence="5 8" id="KW-1133">Transmembrane helix</keyword>
<name>A0A835D722_TETSI</name>
<feature type="transmembrane region" description="Helical" evidence="8">
    <location>
        <begin position="480"/>
        <end position="500"/>
    </location>
</feature>
<feature type="transmembrane region" description="Helical" evidence="8">
    <location>
        <begin position="330"/>
        <end position="352"/>
    </location>
</feature>
<dbReference type="PANTHER" id="PTHR43009:SF6">
    <property type="entry name" value="HOMOGENTISATE PHYTYLTRANSFERASE 1, CHLOROPLASTIC"/>
    <property type="match status" value="1"/>
</dbReference>
<dbReference type="OrthoDB" id="1502398at2759"/>
<dbReference type="GO" id="GO:0016020">
    <property type="term" value="C:membrane"/>
    <property type="evidence" value="ECO:0007669"/>
    <property type="project" value="UniProtKB-SubCell"/>
</dbReference>
<accession>A0A835D722</accession>
<dbReference type="EMBL" id="JABCRI010000015">
    <property type="protein sequence ID" value="KAF8392878.1"/>
    <property type="molecule type" value="Genomic_DNA"/>
</dbReference>
<keyword evidence="10" id="KW-1185">Reference proteome</keyword>
<comment type="caution">
    <text evidence="9">The sequence shown here is derived from an EMBL/GenBank/DDBJ whole genome shotgun (WGS) entry which is preliminary data.</text>
</comment>
<comment type="similarity">
    <text evidence="2">Belongs to the UbiA prenyltransferase family.</text>
</comment>
<evidence type="ECO:0000256" key="2">
    <source>
        <dbReference type="ARBA" id="ARBA00005985"/>
    </source>
</evidence>
<reference evidence="9 10" key="1">
    <citation type="submission" date="2020-04" db="EMBL/GenBank/DDBJ databases">
        <title>Plant Genome Project.</title>
        <authorList>
            <person name="Zhang R.-G."/>
        </authorList>
    </citation>
    <scope>NUCLEOTIDE SEQUENCE [LARGE SCALE GENOMIC DNA]</scope>
    <source>
        <strain evidence="9">YNK0</strain>
        <tissue evidence="9">Leaf</tissue>
    </source>
</reference>
<dbReference type="AlphaFoldDB" id="A0A835D722"/>
<dbReference type="InterPro" id="IPR000537">
    <property type="entry name" value="UbiA_prenyltransferase"/>
</dbReference>
<feature type="transmembrane region" description="Helical" evidence="8">
    <location>
        <begin position="364"/>
        <end position="386"/>
    </location>
</feature>
<protein>
    <submittedName>
        <fullName evidence="9">Uncharacterized protein</fullName>
    </submittedName>
</protein>
<feature type="region of interest" description="Disordered" evidence="7">
    <location>
        <begin position="1"/>
        <end position="36"/>
    </location>
</feature>
<evidence type="ECO:0000256" key="5">
    <source>
        <dbReference type="ARBA" id="ARBA00022989"/>
    </source>
</evidence>
<dbReference type="Pfam" id="PF01040">
    <property type="entry name" value="UbiA"/>
    <property type="match status" value="1"/>
</dbReference>
<evidence type="ECO:0000313" key="10">
    <source>
        <dbReference type="Proteomes" id="UP000655225"/>
    </source>
</evidence>
<sequence>MESGVGRKSLKKNQKGNWRRRLRWERTSKAGGSQSVGTVDSLILSRDRSMVVGVGGMDSGLSLRGPLVSGPEIAGEGPKSPEAFKWADSFRGGGAVEGVGPIALVGEAQEVLAGRDSLFVGASVVTETSNGVVGGSKVTLRDQEDSVQGEEDQCDLRILGRGEESSVAEEVFEPLRQYSFLSEVGSEFVTPIHGVRKAAEGGGSRVLPAVEKAVGAVWELGVGLRVDNSQRLVGRFWVEGSGGSELEHYTPLVFGEMEVEQSVSRQDVEGMLPRNSGLGAIEAFPGPPFDQSLTQQSPVGRVAEEQGEGLRSLDVSKCGGEIPLLRWKRFALVAAMCILAVRAVIVQLAFFLHMQTYVYGRPAVFTRPLIFATAFMSFFSVVIALFKDIPDIDGDRIFGIQSFSVRLGQKRVFWICVYLLQMAYGAAVLFGAASSCLWSKFITINFEIYSLFAMLQVLGHGILASVLWSRAKSIDLKDKAAITSFYMFIWKLFYAEYFLIPLVR</sequence>
<dbReference type="GO" id="GO:0016765">
    <property type="term" value="F:transferase activity, transferring alkyl or aryl (other than methyl) groups"/>
    <property type="evidence" value="ECO:0007669"/>
    <property type="project" value="InterPro"/>
</dbReference>
<proteinExistence type="inferred from homology"/>
<keyword evidence="3" id="KW-0808">Transferase</keyword>
<gene>
    <name evidence="9" type="ORF">HHK36_021117</name>
</gene>
<keyword evidence="6 8" id="KW-0472">Membrane</keyword>
<evidence type="ECO:0000256" key="1">
    <source>
        <dbReference type="ARBA" id="ARBA00004141"/>
    </source>
</evidence>